<feature type="chain" id="PRO_5045119906" description="Exopolysaccharide production protein YjbE" evidence="2">
    <location>
        <begin position="22"/>
        <end position="98"/>
    </location>
</feature>
<reference evidence="3" key="1">
    <citation type="journal article" date="2021" name="Front. Microbiol.">
        <title>Comprehensive Comparative Genomics and Phenotyping of Methylobacterium Species.</title>
        <authorList>
            <person name="Alessa O."/>
            <person name="Ogura Y."/>
            <person name="Fujitani Y."/>
            <person name="Takami H."/>
            <person name="Hayashi T."/>
            <person name="Sahin N."/>
            <person name="Tani A."/>
        </authorList>
    </citation>
    <scope>NUCLEOTIDE SEQUENCE</scope>
    <source>
        <strain evidence="3">LMG 23639</strain>
    </source>
</reference>
<evidence type="ECO:0008006" key="5">
    <source>
        <dbReference type="Google" id="ProtNLM"/>
    </source>
</evidence>
<name>A0ABQ4T249_9HYPH</name>
<accession>A0ABQ4T249</accession>
<keyword evidence="2" id="KW-0732">Signal</keyword>
<protein>
    <recommendedName>
        <fullName evidence="5">Exopolysaccharide production protein YjbE</fullName>
    </recommendedName>
</protein>
<sequence length="98" mass="9394">MKTLTTLATAALLTLGTAAVAAPCNTGTTVGNQTNNNKSSTVDPKATSNVSPGAKGESPGTVGAMNNAGATGATSASDVKAQSEGKPTAGQQAAKNDC</sequence>
<feature type="signal peptide" evidence="2">
    <location>
        <begin position="1"/>
        <end position="21"/>
    </location>
</feature>
<gene>
    <name evidence="3" type="ORF">AOPFMNJM_4215</name>
</gene>
<evidence type="ECO:0000256" key="1">
    <source>
        <dbReference type="SAM" id="MobiDB-lite"/>
    </source>
</evidence>
<comment type="caution">
    <text evidence="3">The sequence shown here is derived from an EMBL/GenBank/DDBJ whole genome shotgun (WGS) entry which is preliminary data.</text>
</comment>
<proteinExistence type="predicted"/>
<keyword evidence="4" id="KW-1185">Reference proteome</keyword>
<reference evidence="3" key="2">
    <citation type="submission" date="2021-08" db="EMBL/GenBank/DDBJ databases">
        <authorList>
            <person name="Tani A."/>
            <person name="Ola A."/>
            <person name="Ogura Y."/>
            <person name="Katsura K."/>
            <person name="Hayashi T."/>
        </authorList>
    </citation>
    <scope>NUCLEOTIDE SEQUENCE</scope>
    <source>
        <strain evidence="3">LMG 23639</strain>
    </source>
</reference>
<feature type="compositionally biased region" description="Low complexity" evidence="1">
    <location>
        <begin position="66"/>
        <end position="77"/>
    </location>
</feature>
<feature type="compositionally biased region" description="Polar residues" evidence="1">
    <location>
        <begin position="89"/>
        <end position="98"/>
    </location>
</feature>
<dbReference type="Proteomes" id="UP001055102">
    <property type="component" value="Unassembled WGS sequence"/>
</dbReference>
<feature type="compositionally biased region" description="Polar residues" evidence="1">
    <location>
        <begin position="38"/>
        <end position="51"/>
    </location>
</feature>
<feature type="compositionally biased region" description="Low complexity" evidence="1">
    <location>
        <begin position="26"/>
        <end position="37"/>
    </location>
</feature>
<dbReference type="EMBL" id="BPQR01000094">
    <property type="protein sequence ID" value="GJE08869.1"/>
    <property type="molecule type" value="Genomic_DNA"/>
</dbReference>
<organism evidence="3 4">
    <name type="scientific">Methylobacterium jeotgali</name>
    <dbReference type="NCBI Taxonomy" id="381630"/>
    <lineage>
        <taxon>Bacteria</taxon>
        <taxon>Pseudomonadati</taxon>
        <taxon>Pseudomonadota</taxon>
        <taxon>Alphaproteobacteria</taxon>
        <taxon>Hyphomicrobiales</taxon>
        <taxon>Methylobacteriaceae</taxon>
        <taxon>Methylobacterium</taxon>
    </lineage>
</organism>
<evidence type="ECO:0000313" key="3">
    <source>
        <dbReference type="EMBL" id="GJE08869.1"/>
    </source>
</evidence>
<feature type="region of interest" description="Disordered" evidence="1">
    <location>
        <begin position="26"/>
        <end position="98"/>
    </location>
</feature>
<evidence type="ECO:0000256" key="2">
    <source>
        <dbReference type="SAM" id="SignalP"/>
    </source>
</evidence>
<dbReference type="RefSeq" id="WP_238278938.1">
    <property type="nucleotide sequence ID" value="NZ_BPQR01000094.1"/>
</dbReference>
<evidence type="ECO:0000313" key="4">
    <source>
        <dbReference type="Proteomes" id="UP001055102"/>
    </source>
</evidence>